<dbReference type="AlphaFoldDB" id="A0AA97PR28"/>
<dbReference type="Pfam" id="PF07081">
    <property type="entry name" value="DUF1349"/>
    <property type="match status" value="1"/>
</dbReference>
<dbReference type="Proteomes" id="UP000011086">
    <property type="component" value="Unassembled WGS sequence"/>
</dbReference>
<evidence type="ECO:0000313" key="1">
    <source>
        <dbReference type="EMBL" id="ELQ43951.1"/>
    </source>
</evidence>
<reference evidence="1" key="1">
    <citation type="journal article" date="2012" name="PLoS Genet.">
        <title>Comparative analysis of the genomes of two field isolates of the rice blast fungus Magnaporthe oryzae.</title>
        <authorList>
            <person name="Xue M."/>
            <person name="Yang J."/>
            <person name="Li Z."/>
            <person name="Hu S."/>
            <person name="Yao N."/>
            <person name="Dean R.A."/>
            <person name="Zhao W."/>
            <person name="Shen M."/>
            <person name="Zhang H."/>
            <person name="Li C."/>
            <person name="Liu L."/>
            <person name="Cao L."/>
            <person name="Xu X."/>
            <person name="Xing Y."/>
            <person name="Hsiang T."/>
            <person name="Zhang Z."/>
            <person name="Xu J.R."/>
            <person name="Peng Y.L."/>
        </authorList>
    </citation>
    <scope>NUCLEOTIDE SEQUENCE</scope>
    <source>
        <strain evidence="1">Y34</strain>
    </source>
</reference>
<dbReference type="PANTHER" id="PTHR35332">
    <property type="entry name" value="REGULATION OF ENOLASE PROTEIN 1"/>
    <property type="match status" value="1"/>
</dbReference>
<protein>
    <submittedName>
        <fullName evidence="1">Uncharacterized protein</fullName>
    </submittedName>
</protein>
<dbReference type="InterPro" id="IPR009784">
    <property type="entry name" value="DUF1349"/>
</dbReference>
<gene>
    <name evidence="1" type="ORF">OOU_Y34scaffold00119g14</name>
</gene>
<organism evidence="1">
    <name type="scientific">Pyricularia oryzae (strain Y34)</name>
    <name type="common">Rice blast fungus</name>
    <name type="synonym">Magnaporthe oryzae</name>
    <dbReference type="NCBI Taxonomy" id="1143189"/>
    <lineage>
        <taxon>Eukaryota</taxon>
        <taxon>Fungi</taxon>
        <taxon>Dikarya</taxon>
        <taxon>Ascomycota</taxon>
        <taxon>Pezizomycotina</taxon>
        <taxon>Sordariomycetes</taxon>
        <taxon>Sordariomycetidae</taxon>
        <taxon>Magnaporthales</taxon>
        <taxon>Pyriculariaceae</taxon>
        <taxon>Pyricularia</taxon>
    </lineage>
</organism>
<proteinExistence type="predicted"/>
<sequence length="197" mass="21434">MSSFNIKAAPGTDIWRKPPTTDVYNAPTHAPAGTKTTAPLSKFKSAQVSFTFKPTEQYDQGGVVLSFTPPEGQGNSTSPKKWVKSGVEMLNGTPLLGTVATDRWADWSISPVALKPDGKTVDATIFLQKEGDENGVSLWVYGVGADGVKKTLREICWVFADDMKDWELKVEAYAARPKGSTEELDVEFGGLEVTWSE</sequence>
<accession>A0AA97PR28</accession>
<name>A0AA97PR28_PYRO3</name>
<dbReference type="EMBL" id="JH793881">
    <property type="protein sequence ID" value="ELQ43951.1"/>
    <property type="molecule type" value="Genomic_DNA"/>
</dbReference>
<dbReference type="Gene3D" id="2.60.120.200">
    <property type="match status" value="1"/>
</dbReference>
<dbReference type="PANTHER" id="PTHR35332:SF2">
    <property type="entry name" value="REGULATION OF ENOLASE PROTEIN 1"/>
    <property type="match status" value="1"/>
</dbReference>